<protein>
    <recommendedName>
        <fullName evidence="3">3-dehydroquinate dehydratase</fullName>
    </recommendedName>
</protein>
<sequence>MIGFVTCHERGAADRLLAQLAERLVQAGRPVIGMVRAEARQRFDCEMHLRLLPGGQIRAISQDLGKGASGCSLDAGALEEVVAQVGAALEQAAPGTVVLLNKFGKQEAAGRGCRDLIAQAMASDLPVLLSVPPETRDDFEAFADGFAEEIVPDIQALEAFLSREAV</sequence>
<keyword evidence="2" id="KW-1185">Reference proteome</keyword>
<dbReference type="STRING" id="1353537.TP2_16125"/>
<evidence type="ECO:0000313" key="2">
    <source>
        <dbReference type="Proteomes" id="UP000027432"/>
    </source>
</evidence>
<proteinExistence type="predicted"/>
<dbReference type="eggNOG" id="COG1618">
    <property type="taxonomic scope" value="Bacteria"/>
</dbReference>
<gene>
    <name evidence="1" type="ORF">TP2_16125</name>
</gene>
<organism evidence="1 2">
    <name type="scientific">Thioclava pacifica DSM 10166</name>
    <dbReference type="NCBI Taxonomy" id="1353537"/>
    <lineage>
        <taxon>Bacteria</taxon>
        <taxon>Pseudomonadati</taxon>
        <taxon>Pseudomonadota</taxon>
        <taxon>Alphaproteobacteria</taxon>
        <taxon>Rhodobacterales</taxon>
        <taxon>Paracoccaceae</taxon>
        <taxon>Thioclava</taxon>
    </lineage>
</organism>
<reference evidence="1 2" key="1">
    <citation type="submission" date="2013-07" db="EMBL/GenBank/DDBJ databases">
        <title>Thioclava pacifica DSM 10166 Genome Sequencing.</title>
        <authorList>
            <person name="Lai Q."/>
            <person name="Shao Z."/>
        </authorList>
    </citation>
    <scope>NUCLEOTIDE SEQUENCE [LARGE SCALE GENOMIC DNA]</scope>
    <source>
        <strain evidence="1 2">DSM 10166</strain>
    </source>
</reference>
<dbReference type="RefSeq" id="WP_038074003.1">
    <property type="nucleotide sequence ID" value="NZ_AUND01000004.1"/>
</dbReference>
<dbReference type="AlphaFoldDB" id="A0A074JGV6"/>
<dbReference type="OrthoDB" id="5918880at2"/>
<dbReference type="EMBL" id="AUND01000004">
    <property type="protein sequence ID" value="KEO55105.1"/>
    <property type="molecule type" value="Genomic_DNA"/>
</dbReference>
<evidence type="ECO:0000313" key="1">
    <source>
        <dbReference type="EMBL" id="KEO55105.1"/>
    </source>
</evidence>
<dbReference type="InterPro" id="IPR018912">
    <property type="entry name" value="DUF2478"/>
</dbReference>
<name>A0A074JGV6_9RHOB</name>
<dbReference type="Proteomes" id="UP000027432">
    <property type="component" value="Unassembled WGS sequence"/>
</dbReference>
<accession>A0A074JGV6</accession>
<evidence type="ECO:0008006" key="3">
    <source>
        <dbReference type="Google" id="ProtNLM"/>
    </source>
</evidence>
<dbReference type="Pfam" id="PF10649">
    <property type="entry name" value="DUF2478"/>
    <property type="match status" value="1"/>
</dbReference>
<comment type="caution">
    <text evidence="1">The sequence shown here is derived from an EMBL/GenBank/DDBJ whole genome shotgun (WGS) entry which is preliminary data.</text>
</comment>